<feature type="compositionally biased region" description="Basic residues" evidence="1">
    <location>
        <begin position="42"/>
        <end position="55"/>
    </location>
</feature>
<dbReference type="EMBL" id="CAWUFR010000409">
    <property type="protein sequence ID" value="CAK6977429.1"/>
    <property type="molecule type" value="Genomic_DNA"/>
</dbReference>
<reference evidence="2 3" key="1">
    <citation type="submission" date="2024-01" db="EMBL/GenBank/DDBJ databases">
        <authorList>
            <person name="Alioto T."/>
            <person name="Alioto T."/>
            <person name="Gomez Garrido J."/>
        </authorList>
    </citation>
    <scope>NUCLEOTIDE SEQUENCE [LARGE SCALE GENOMIC DNA]</scope>
</reference>
<protein>
    <submittedName>
        <fullName evidence="2">Uncharacterized protein</fullName>
    </submittedName>
</protein>
<name>A0AAV1Q264_SCOSC</name>
<organism evidence="2 3">
    <name type="scientific">Scomber scombrus</name>
    <name type="common">Atlantic mackerel</name>
    <name type="synonym">Scomber vernalis</name>
    <dbReference type="NCBI Taxonomy" id="13677"/>
    <lineage>
        <taxon>Eukaryota</taxon>
        <taxon>Metazoa</taxon>
        <taxon>Chordata</taxon>
        <taxon>Craniata</taxon>
        <taxon>Vertebrata</taxon>
        <taxon>Euteleostomi</taxon>
        <taxon>Actinopterygii</taxon>
        <taxon>Neopterygii</taxon>
        <taxon>Teleostei</taxon>
        <taxon>Neoteleostei</taxon>
        <taxon>Acanthomorphata</taxon>
        <taxon>Pelagiaria</taxon>
        <taxon>Scombriformes</taxon>
        <taxon>Scombridae</taxon>
        <taxon>Scomber</taxon>
    </lineage>
</organism>
<feature type="region of interest" description="Disordered" evidence="1">
    <location>
        <begin position="1"/>
        <end position="60"/>
    </location>
</feature>
<feature type="compositionally biased region" description="Basic and acidic residues" evidence="1">
    <location>
        <begin position="1"/>
        <end position="11"/>
    </location>
</feature>
<dbReference type="Proteomes" id="UP001314229">
    <property type="component" value="Unassembled WGS sequence"/>
</dbReference>
<dbReference type="AlphaFoldDB" id="A0AAV1Q264"/>
<sequence>MQPADYRHDQHNQQGANSSVRKLGLDLHQRSNQCPTRSRGSTTRRRACTRQKNISHNKEAGDSLISRTNILNNRLMFEDLL</sequence>
<gene>
    <name evidence="2" type="ORF">FSCOSCO3_A012181</name>
</gene>
<accession>A0AAV1Q264</accession>
<evidence type="ECO:0000313" key="2">
    <source>
        <dbReference type="EMBL" id="CAK6977429.1"/>
    </source>
</evidence>
<evidence type="ECO:0000256" key="1">
    <source>
        <dbReference type="SAM" id="MobiDB-lite"/>
    </source>
</evidence>
<keyword evidence="3" id="KW-1185">Reference proteome</keyword>
<proteinExistence type="predicted"/>
<evidence type="ECO:0000313" key="3">
    <source>
        <dbReference type="Proteomes" id="UP001314229"/>
    </source>
</evidence>
<comment type="caution">
    <text evidence="2">The sequence shown here is derived from an EMBL/GenBank/DDBJ whole genome shotgun (WGS) entry which is preliminary data.</text>
</comment>